<protein>
    <submittedName>
        <fullName evidence="2">Sugar phosphate isomerase/epimerase</fullName>
    </submittedName>
</protein>
<dbReference type="PANTHER" id="PTHR12110">
    <property type="entry name" value="HYDROXYPYRUVATE ISOMERASE"/>
    <property type="match status" value="1"/>
</dbReference>
<proteinExistence type="predicted"/>
<keyword evidence="3" id="KW-1185">Reference proteome</keyword>
<dbReference type="RefSeq" id="WP_219157806.1">
    <property type="nucleotide sequence ID" value="NZ_JAHWQX010000001.1"/>
</dbReference>
<organism evidence="2 3">
    <name type="scientific">Pseudohoeflea coraliihabitans</name>
    <dbReference type="NCBI Taxonomy" id="2860393"/>
    <lineage>
        <taxon>Bacteria</taxon>
        <taxon>Pseudomonadati</taxon>
        <taxon>Pseudomonadota</taxon>
        <taxon>Alphaproteobacteria</taxon>
        <taxon>Hyphomicrobiales</taxon>
        <taxon>Rhizobiaceae</taxon>
        <taxon>Pseudohoeflea</taxon>
    </lineage>
</organism>
<dbReference type="GO" id="GO:0016853">
    <property type="term" value="F:isomerase activity"/>
    <property type="evidence" value="ECO:0007669"/>
    <property type="project" value="UniProtKB-KW"/>
</dbReference>
<comment type="caution">
    <text evidence="2">The sequence shown here is derived from an EMBL/GenBank/DDBJ whole genome shotgun (WGS) entry which is preliminary data.</text>
</comment>
<reference evidence="2" key="1">
    <citation type="submission" date="2021-07" db="EMBL/GenBank/DDBJ databases">
        <title>Pseudohoeflea marina sp. nov. a polyhydroxyalcanoate-producing bacterium.</title>
        <authorList>
            <person name="Zheng W."/>
            <person name="Yu S."/>
            <person name="Huang Y."/>
        </authorList>
    </citation>
    <scope>NUCLEOTIDE SEQUENCE</scope>
    <source>
        <strain evidence="2">DP4N28-3</strain>
    </source>
</reference>
<gene>
    <name evidence="2" type="ORF">KY465_01755</name>
</gene>
<sequence>MAKTSFGSWAFAFGPFATNPYPFEKVLQYASETGFDAIEINGFRPHPHADDFDTAEGWKPLKSMIHDKYGLEISAIAGDFRCAPPSQVSKDIYMKEFRKSLEMCKHLGTSITRVDTIAPPNALTPDEYKERFDNLIENWSAAAELAREYDVTIAWEFEPILWINKPSEILKVLKTIDHPNFTVMFDTAHAHMVAVVGRHQTGEKETHPGGIIGFAKDLGDYIGHWHLIDCVEADQLADGNSIHSPFGTGAIDFVGFFSAMKERLENAPYWTFDFCSCPTTEEDGKDAIPFIKKVVAQVD</sequence>
<evidence type="ECO:0000313" key="3">
    <source>
        <dbReference type="Proteomes" id="UP001430804"/>
    </source>
</evidence>
<dbReference type="InterPro" id="IPR013022">
    <property type="entry name" value="Xyl_isomerase-like_TIM-brl"/>
</dbReference>
<dbReference type="Proteomes" id="UP001430804">
    <property type="component" value="Unassembled WGS sequence"/>
</dbReference>
<accession>A0ABS6WJ78</accession>
<dbReference type="Pfam" id="PF01261">
    <property type="entry name" value="AP_endonuc_2"/>
    <property type="match status" value="1"/>
</dbReference>
<name>A0ABS6WJ78_9HYPH</name>
<keyword evidence="2" id="KW-0413">Isomerase</keyword>
<dbReference type="EMBL" id="JAHWQX010000001">
    <property type="protein sequence ID" value="MBW3095998.1"/>
    <property type="molecule type" value="Genomic_DNA"/>
</dbReference>
<evidence type="ECO:0000313" key="2">
    <source>
        <dbReference type="EMBL" id="MBW3095998.1"/>
    </source>
</evidence>
<evidence type="ECO:0000259" key="1">
    <source>
        <dbReference type="Pfam" id="PF01261"/>
    </source>
</evidence>
<feature type="domain" description="Xylose isomerase-like TIM barrel" evidence="1">
    <location>
        <begin position="27"/>
        <end position="263"/>
    </location>
</feature>
<dbReference type="InterPro" id="IPR050312">
    <property type="entry name" value="IolE/XylAMocC-like"/>
</dbReference>